<reference evidence="3" key="1">
    <citation type="submission" date="2018-05" db="EMBL/GenBank/DDBJ databases">
        <title>Azospirillum thermophila sp. nov., a novel isolated from hot spring.</title>
        <authorList>
            <person name="Zhao Z."/>
        </authorList>
    </citation>
    <scope>NUCLEOTIDE SEQUENCE [LARGE SCALE GENOMIC DNA]</scope>
    <source>
        <strain evidence="3">CFH 70021</strain>
    </source>
</reference>
<keyword evidence="3" id="KW-1185">Reference proteome</keyword>
<evidence type="ECO:0000313" key="3">
    <source>
        <dbReference type="Proteomes" id="UP000245629"/>
    </source>
</evidence>
<organism evidence="2 3">
    <name type="scientific">Azospirillum thermophilum</name>
    <dbReference type="NCBI Taxonomy" id="2202148"/>
    <lineage>
        <taxon>Bacteria</taxon>
        <taxon>Pseudomonadati</taxon>
        <taxon>Pseudomonadota</taxon>
        <taxon>Alphaproteobacteria</taxon>
        <taxon>Rhodospirillales</taxon>
        <taxon>Azospirillaceae</taxon>
        <taxon>Azospirillum</taxon>
    </lineage>
</organism>
<dbReference type="OrthoDB" id="7302223at2"/>
<feature type="chain" id="PRO_5015466441" description="Invasion associated locus B family protein" evidence="1">
    <location>
        <begin position="29"/>
        <end position="187"/>
    </location>
</feature>
<dbReference type="KEGG" id="azz:DEW08_05210"/>
<protein>
    <recommendedName>
        <fullName evidence="4">Invasion associated locus B family protein</fullName>
    </recommendedName>
</protein>
<dbReference type="Proteomes" id="UP000245629">
    <property type="component" value="Chromosome 1"/>
</dbReference>
<dbReference type="InterPro" id="IPR038696">
    <property type="entry name" value="IalB_sf"/>
</dbReference>
<keyword evidence="1" id="KW-0732">Signal</keyword>
<dbReference type="EMBL" id="CP029352">
    <property type="protein sequence ID" value="AWK85639.1"/>
    <property type="molecule type" value="Genomic_DNA"/>
</dbReference>
<dbReference type="Gene3D" id="2.60.40.1880">
    <property type="entry name" value="Invasion associated locus B (IalB) protein"/>
    <property type="match status" value="1"/>
</dbReference>
<name>A0A2S2CMI8_9PROT</name>
<gene>
    <name evidence="2" type="ORF">DEW08_05210</name>
</gene>
<sequence length="187" mass="21116">MARQWRSARRFGLLLAGLTGLWTAGAAAQGAAPFQDYSETFKDWKLYCQVWPATRRVECELTARGANDRSARLVWLRSTERWLEGLRFRVEPGALDIDRPVRVWVDNGLFRPEFPCRRFALETNTCAVQDPELNRRLVEKLSGGDQVSAVGQTPAGAKSEIRFSLKGFKAAVERSEQIRASVGTPWM</sequence>
<feature type="signal peptide" evidence="1">
    <location>
        <begin position="1"/>
        <end position="28"/>
    </location>
</feature>
<proteinExistence type="predicted"/>
<evidence type="ECO:0000256" key="1">
    <source>
        <dbReference type="SAM" id="SignalP"/>
    </source>
</evidence>
<evidence type="ECO:0000313" key="2">
    <source>
        <dbReference type="EMBL" id="AWK85639.1"/>
    </source>
</evidence>
<accession>A0A2S2CMI8</accession>
<dbReference type="AlphaFoldDB" id="A0A2S2CMI8"/>
<evidence type="ECO:0008006" key="4">
    <source>
        <dbReference type="Google" id="ProtNLM"/>
    </source>
</evidence>